<evidence type="ECO:0000313" key="1">
    <source>
        <dbReference type="EMBL" id="QDS89755.1"/>
    </source>
</evidence>
<dbReference type="RefSeq" id="WP_145347662.1">
    <property type="nucleotide sequence ID" value="NZ_CP036261.1"/>
</dbReference>
<evidence type="ECO:0000313" key="2">
    <source>
        <dbReference type="Proteomes" id="UP000319557"/>
    </source>
</evidence>
<dbReference type="Pfam" id="PF07386">
    <property type="entry name" value="DUF1499"/>
    <property type="match status" value="1"/>
</dbReference>
<dbReference type="OrthoDB" id="9793534at2"/>
<dbReference type="InterPro" id="IPR010865">
    <property type="entry name" value="DUF1499"/>
</dbReference>
<dbReference type="EMBL" id="CP036261">
    <property type="protein sequence ID" value="QDS89755.1"/>
    <property type="molecule type" value="Genomic_DNA"/>
</dbReference>
<sequence>MGIAIGAIVLLVTGWVFWQVDDWSRDFTTNHAQLDPAADDPLLRPVLAAESVGQLAARVLSFVETTPHWQVERQRGGPDGTELHLTRTTSLFRYVDDIQVRISPVDGGAQLDAESQSRLGKGDLGQNPRNLKELVRGIDGFPSLQEPR</sequence>
<name>A0A517M4F7_9BACT</name>
<dbReference type="AlphaFoldDB" id="A0A517M4F7"/>
<accession>A0A517M4F7</accession>
<keyword evidence="2" id="KW-1185">Reference proteome</keyword>
<proteinExistence type="predicted"/>
<evidence type="ECO:0008006" key="3">
    <source>
        <dbReference type="Google" id="ProtNLM"/>
    </source>
</evidence>
<gene>
    <name evidence="1" type="ORF">EC9_39550</name>
</gene>
<dbReference type="Proteomes" id="UP000319557">
    <property type="component" value="Chromosome"/>
</dbReference>
<reference evidence="1 2" key="1">
    <citation type="submission" date="2019-02" db="EMBL/GenBank/DDBJ databases">
        <title>Deep-cultivation of Planctomycetes and their phenomic and genomic characterization uncovers novel biology.</title>
        <authorList>
            <person name="Wiegand S."/>
            <person name="Jogler M."/>
            <person name="Boedeker C."/>
            <person name="Pinto D."/>
            <person name="Vollmers J."/>
            <person name="Rivas-Marin E."/>
            <person name="Kohn T."/>
            <person name="Peeters S.H."/>
            <person name="Heuer A."/>
            <person name="Rast P."/>
            <person name="Oberbeckmann S."/>
            <person name="Bunk B."/>
            <person name="Jeske O."/>
            <person name="Meyerdierks A."/>
            <person name="Storesund J.E."/>
            <person name="Kallscheuer N."/>
            <person name="Luecker S."/>
            <person name="Lage O.M."/>
            <person name="Pohl T."/>
            <person name="Merkel B.J."/>
            <person name="Hornburger P."/>
            <person name="Mueller R.-W."/>
            <person name="Bruemmer F."/>
            <person name="Labrenz M."/>
            <person name="Spormann A.M."/>
            <person name="Op den Camp H."/>
            <person name="Overmann J."/>
            <person name="Amann R."/>
            <person name="Jetten M.S.M."/>
            <person name="Mascher T."/>
            <person name="Medema M.H."/>
            <person name="Devos D.P."/>
            <person name="Kaster A.-K."/>
            <person name="Ovreas L."/>
            <person name="Rohde M."/>
            <person name="Galperin M.Y."/>
            <person name="Jogler C."/>
        </authorList>
    </citation>
    <scope>NUCLEOTIDE SEQUENCE [LARGE SCALE GENOMIC DNA]</scope>
    <source>
        <strain evidence="1 2">EC9</strain>
    </source>
</reference>
<dbReference type="KEGG" id="ruv:EC9_39550"/>
<organism evidence="1 2">
    <name type="scientific">Rosistilla ulvae</name>
    <dbReference type="NCBI Taxonomy" id="1930277"/>
    <lineage>
        <taxon>Bacteria</taxon>
        <taxon>Pseudomonadati</taxon>
        <taxon>Planctomycetota</taxon>
        <taxon>Planctomycetia</taxon>
        <taxon>Pirellulales</taxon>
        <taxon>Pirellulaceae</taxon>
        <taxon>Rosistilla</taxon>
    </lineage>
</organism>
<protein>
    <recommendedName>
        <fullName evidence="3">DUF1499 domain-containing protein</fullName>
    </recommendedName>
</protein>